<dbReference type="PANTHER" id="PTHR18934">
    <property type="entry name" value="ATP-DEPENDENT RNA HELICASE"/>
    <property type="match status" value="1"/>
</dbReference>
<dbReference type="PROSITE" id="PS00690">
    <property type="entry name" value="DEAH_ATP_HELICASE"/>
    <property type="match status" value="1"/>
</dbReference>
<feature type="region of interest" description="Disordered" evidence="7">
    <location>
        <begin position="360"/>
        <end position="405"/>
    </location>
</feature>
<name>A0A9P7ZBP2_9HELO</name>
<dbReference type="GO" id="GO:0005524">
    <property type="term" value="F:ATP binding"/>
    <property type="evidence" value="ECO:0007669"/>
    <property type="project" value="UniProtKB-KW"/>
</dbReference>
<dbReference type="GO" id="GO:0045943">
    <property type="term" value="P:positive regulation of transcription by RNA polymerase I"/>
    <property type="evidence" value="ECO:0007669"/>
    <property type="project" value="TreeGrafter"/>
</dbReference>
<feature type="domain" description="Helicase ATP-binding" evidence="8">
    <location>
        <begin position="148"/>
        <end position="340"/>
    </location>
</feature>
<dbReference type="CDD" id="cd17917">
    <property type="entry name" value="DEXHc_RHA-like"/>
    <property type="match status" value="1"/>
</dbReference>
<dbReference type="PROSITE" id="PS51194">
    <property type="entry name" value="HELICASE_CTER"/>
    <property type="match status" value="1"/>
</dbReference>
<dbReference type="GO" id="GO:0003725">
    <property type="term" value="F:double-stranded RNA binding"/>
    <property type="evidence" value="ECO:0007669"/>
    <property type="project" value="TreeGrafter"/>
</dbReference>
<dbReference type="Pfam" id="PF21010">
    <property type="entry name" value="HA2_C"/>
    <property type="match status" value="1"/>
</dbReference>
<comment type="catalytic activity">
    <reaction evidence="6">
        <text>ATP + H2O = ADP + phosphate + H(+)</text>
        <dbReference type="Rhea" id="RHEA:13065"/>
        <dbReference type="ChEBI" id="CHEBI:15377"/>
        <dbReference type="ChEBI" id="CHEBI:15378"/>
        <dbReference type="ChEBI" id="CHEBI:30616"/>
        <dbReference type="ChEBI" id="CHEBI:43474"/>
        <dbReference type="ChEBI" id="CHEBI:456216"/>
        <dbReference type="EC" id="3.6.4.13"/>
    </reaction>
</comment>
<sequence>MPPKAHMKFGDGATAAPSSTDKSTTAGKQNPFSNTYGFKTSSRSSQSNGGKKRARDCSPKISGKGEAQEGLKPESSIAKKQRINGPDSGFSLQKPARVLPNGVMGKTIKGTNHSKAILPNQKAIHRAAEDLKKARAELPIARSKMDIRQKLRRNDVLLLNGETGSGKSTQTPQFLYTEPWCKKQLIKIQNKDGRAEEVAVGGVIAITQPRRVAAITLAQRVAREMGCTLDRSTKQGEVGYAVRFDTVVPRGMKIKFLTEGMLLQEMLNDPYLRQYSAVIVDEIHERSMDVDLISGFLRLLIHGDKRGRGGVPLKVIIMSATLDLGGLKTFFAKPETKPDYEPGKNHDVFRKEAIKSSKKSKEDILSDGKAPARFGKLKGPLANETKSLPPKVELPEESSSEDDEGVAKNGVAYIHVKGRQYTVKTYYDEKPTPDYLDNMLKTVFQLHVAEPLPGDFLCFLTGQDEIETLKIQIEEWALKLNPKLPKIKVMPLYGSLSPDAQQAAFDKVKERYTRKIVLATNIAETSVTVSGVHVVIDCGKSKVKQYRPRLGMESLLNRPISLVSAIQRQGRAGREISGKCVKLYTKEAEEKMEHDEKPEIMRSDVIEAVLKMKARGVDDVLNFPLMDRPDIVAMEKALLQLHVMDAIDDNGILTDAGKKMASYPLPAAYGRVIVEAAKNDCLVEAIDVIACITSDSEIFLQPKSEEDRLEVEEHRKLINHPKGDILTYLTTLRKYVQEEQQNRLDWCKQHMISSRAMKMAVMIRRQLHQTCKSQKILKELPPSDPQPFKEPLPTQEDTLLKTFVKAFVSKTALMGGDGLYVTTLGRNPVYIHPSSVLYGRKLEAVLFLEHVFTMKSYGKKVSAVQANWIEGALLGNRDCEKEPGES</sequence>
<feature type="compositionally biased region" description="Polar residues" evidence="7">
    <location>
        <begin position="16"/>
        <end position="49"/>
    </location>
</feature>
<feature type="compositionally biased region" description="Acidic residues" evidence="7">
    <location>
        <begin position="395"/>
        <end position="404"/>
    </location>
</feature>
<dbReference type="AlphaFoldDB" id="A0A9P7ZBP2"/>
<dbReference type="SMART" id="SM00487">
    <property type="entry name" value="DEXDc"/>
    <property type="match status" value="1"/>
</dbReference>
<dbReference type="OrthoDB" id="10253254at2759"/>
<evidence type="ECO:0000313" key="10">
    <source>
        <dbReference type="EMBL" id="KAG9248826.1"/>
    </source>
</evidence>
<proteinExistence type="predicted"/>
<feature type="region of interest" description="Disordered" evidence="7">
    <location>
        <begin position="1"/>
        <end position="95"/>
    </location>
</feature>
<dbReference type="EMBL" id="MU253742">
    <property type="protein sequence ID" value="KAG9248826.1"/>
    <property type="molecule type" value="Genomic_DNA"/>
</dbReference>
<dbReference type="SMART" id="SM00490">
    <property type="entry name" value="HELICc"/>
    <property type="match status" value="1"/>
</dbReference>
<dbReference type="Pfam" id="PF07717">
    <property type="entry name" value="OB_NTP_bind"/>
    <property type="match status" value="1"/>
</dbReference>
<evidence type="ECO:0000259" key="8">
    <source>
        <dbReference type="PROSITE" id="PS51192"/>
    </source>
</evidence>
<keyword evidence="4" id="KW-0347">Helicase</keyword>
<dbReference type="InterPro" id="IPR001650">
    <property type="entry name" value="Helicase_C-like"/>
</dbReference>
<dbReference type="InterPro" id="IPR007502">
    <property type="entry name" value="Helicase-assoc_dom"/>
</dbReference>
<dbReference type="Pfam" id="PF04408">
    <property type="entry name" value="WHD_HA2"/>
    <property type="match status" value="1"/>
</dbReference>
<evidence type="ECO:0000256" key="1">
    <source>
        <dbReference type="ARBA" id="ARBA00012552"/>
    </source>
</evidence>
<feature type="domain" description="Helicase C-terminal" evidence="9">
    <location>
        <begin position="442"/>
        <end position="616"/>
    </location>
</feature>
<dbReference type="GO" id="GO:0016787">
    <property type="term" value="F:hydrolase activity"/>
    <property type="evidence" value="ECO:0007669"/>
    <property type="project" value="UniProtKB-KW"/>
</dbReference>
<keyword evidence="5" id="KW-0067">ATP-binding</keyword>
<accession>A0A9P7ZBP2</accession>
<dbReference type="EC" id="3.6.4.13" evidence="1"/>
<reference evidence="10" key="1">
    <citation type="journal article" date="2021" name="IMA Fungus">
        <title>Genomic characterization of three marine fungi, including Emericellopsis atlantica sp. nov. with signatures of a generalist lifestyle and marine biomass degradation.</title>
        <authorList>
            <person name="Hagestad O.C."/>
            <person name="Hou L."/>
            <person name="Andersen J.H."/>
            <person name="Hansen E.H."/>
            <person name="Altermark B."/>
            <person name="Li C."/>
            <person name="Kuhnert E."/>
            <person name="Cox R.J."/>
            <person name="Crous P.W."/>
            <person name="Spatafora J.W."/>
            <person name="Lail K."/>
            <person name="Amirebrahimi M."/>
            <person name="Lipzen A."/>
            <person name="Pangilinan J."/>
            <person name="Andreopoulos W."/>
            <person name="Hayes R.D."/>
            <person name="Ng V."/>
            <person name="Grigoriev I.V."/>
            <person name="Jackson S.A."/>
            <person name="Sutton T.D.S."/>
            <person name="Dobson A.D.W."/>
            <person name="Rama T."/>
        </authorList>
    </citation>
    <scope>NUCLEOTIDE SEQUENCE</scope>
    <source>
        <strain evidence="10">TRa3180A</strain>
    </source>
</reference>
<evidence type="ECO:0000256" key="3">
    <source>
        <dbReference type="ARBA" id="ARBA00022801"/>
    </source>
</evidence>
<dbReference type="SMART" id="SM00847">
    <property type="entry name" value="HA2"/>
    <property type="match status" value="1"/>
</dbReference>
<dbReference type="Gene3D" id="1.20.120.1080">
    <property type="match status" value="1"/>
</dbReference>
<organism evidence="10 11">
    <name type="scientific">Calycina marina</name>
    <dbReference type="NCBI Taxonomy" id="1763456"/>
    <lineage>
        <taxon>Eukaryota</taxon>
        <taxon>Fungi</taxon>
        <taxon>Dikarya</taxon>
        <taxon>Ascomycota</taxon>
        <taxon>Pezizomycotina</taxon>
        <taxon>Leotiomycetes</taxon>
        <taxon>Helotiales</taxon>
        <taxon>Pezizellaceae</taxon>
        <taxon>Calycina</taxon>
    </lineage>
</organism>
<dbReference type="InterPro" id="IPR002464">
    <property type="entry name" value="DNA/RNA_helicase_DEAH_CS"/>
</dbReference>
<dbReference type="PROSITE" id="PS51192">
    <property type="entry name" value="HELICASE_ATP_BIND_1"/>
    <property type="match status" value="1"/>
</dbReference>
<dbReference type="PANTHER" id="PTHR18934:SF118">
    <property type="entry name" value="ATP-DEPENDENT RNA HELICASE DHX33"/>
    <property type="match status" value="1"/>
</dbReference>
<evidence type="ECO:0000256" key="2">
    <source>
        <dbReference type="ARBA" id="ARBA00022741"/>
    </source>
</evidence>
<comment type="caution">
    <text evidence="10">The sequence shown here is derived from an EMBL/GenBank/DDBJ whole genome shotgun (WGS) entry which is preliminary data.</text>
</comment>
<evidence type="ECO:0000256" key="5">
    <source>
        <dbReference type="ARBA" id="ARBA00022840"/>
    </source>
</evidence>
<dbReference type="SUPFAM" id="SSF52540">
    <property type="entry name" value="P-loop containing nucleoside triphosphate hydrolases"/>
    <property type="match status" value="1"/>
</dbReference>
<dbReference type="GO" id="GO:0003724">
    <property type="term" value="F:RNA helicase activity"/>
    <property type="evidence" value="ECO:0007669"/>
    <property type="project" value="UniProtKB-EC"/>
</dbReference>
<evidence type="ECO:0000259" key="9">
    <source>
        <dbReference type="PROSITE" id="PS51194"/>
    </source>
</evidence>
<evidence type="ECO:0000256" key="6">
    <source>
        <dbReference type="ARBA" id="ARBA00047984"/>
    </source>
</evidence>
<dbReference type="Pfam" id="PF00271">
    <property type="entry name" value="Helicase_C"/>
    <property type="match status" value="1"/>
</dbReference>
<keyword evidence="11" id="KW-1185">Reference proteome</keyword>
<dbReference type="GO" id="GO:0005730">
    <property type="term" value="C:nucleolus"/>
    <property type="evidence" value="ECO:0007669"/>
    <property type="project" value="UniProtKB-ARBA"/>
</dbReference>
<dbReference type="InterPro" id="IPR011709">
    <property type="entry name" value="DEAD-box_helicase_OB_fold"/>
</dbReference>
<evidence type="ECO:0000313" key="11">
    <source>
        <dbReference type="Proteomes" id="UP000887226"/>
    </source>
</evidence>
<dbReference type="Proteomes" id="UP000887226">
    <property type="component" value="Unassembled WGS sequence"/>
</dbReference>
<evidence type="ECO:0000256" key="4">
    <source>
        <dbReference type="ARBA" id="ARBA00022806"/>
    </source>
</evidence>
<dbReference type="InterPro" id="IPR027417">
    <property type="entry name" value="P-loop_NTPase"/>
</dbReference>
<gene>
    <name evidence="10" type="ORF">BJ878DRAFT_265085</name>
</gene>
<dbReference type="FunFam" id="3.40.50.300:FF:000145">
    <property type="entry name" value="probable ATP-dependent RNA helicase DHX40"/>
    <property type="match status" value="1"/>
</dbReference>
<dbReference type="InterPro" id="IPR014001">
    <property type="entry name" value="Helicase_ATP-bd"/>
</dbReference>
<keyword evidence="2" id="KW-0547">Nucleotide-binding</keyword>
<evidence type="ECO:0000256" key="7">
    <source>
        <dbReference type="SAM" id="MobiDB-lite"/>
    </source>
</evidence>
<dbReference type="CDD" id="cd18791">
    <property type="entry name" value="SF2_C_RHA"/>
    <property type="match status" value="1"/>
</dbReference>
<dbReference type="InterPro" id="IPR048333">
    <property type="entry name" value="HA2_WH"/>
</dbReference>
<dbReference type="Gene3D" id="3.40.50.300">
    <property type="entry name" value="P-loop containing nucleotide triphosphate hydrolases"/>
    <property type="match status" value="2"/>
</dbReference>
<protein>
    <recommendedName>
        <fullName evidence="1">RNA helicase</fullName>
        <ecNumber evidence="1">3.6.4.13</ecNumber>
    </recommendedName>
</protein>
<keyword evidence="3 10" id="KW-0378">Hydrolase</keyword>
<dbReference type="GO" id="GO:1990904">
    <property type="term" value="C:ribonucleoprotein complex"/>
    <property type="evidence" value="ECO:0007669"/>
    <property type="project" value="UniProtKB-ARBA"/>
</dbReference>